<dbReference type="EMBL" id="MEZK01000029">
    <property type="protein sequence ID" value="OGD61941.1"/>
    <property type="molecule type" value="Genomic_DNA"/>
</dbReference>
<dbReference type="GO" id="GO:0005737">
    <property type="term" value="C:cytoplasm"/>
    <property type="evidence" value="ECO:0007669"/>
    <property type="project" value="TreeGrafter"/>
</dbReference>
<name>A0A1F5E3R5_9BACT</name>
<dbReference type="AlphaFoldDB" id="A0A1F5E3R5"/>
<protein>
    <recommendedName>
        <fullName evidence="2">ATP-grasp domain-containing protein</fullName>
    </recommendedName>
</protein>
<keyword evidence="1" id="KW-0067">ATP-binding</keyword>
<comment type="caution">
    <text evidence="3">The sequence shown here is derived from an EMBL/GenBank/DDBJ whole genome shotgun (WGS) entry which is preliminary data.</text>
</comment>
<dbReference type="SUPFAM" id="SSF56059">
    <property type="entry name" value="Glutathione synthetase ATP-binding domain-like"/>
    <property type="match status" value="1"/>
</dbReference>
<dbReference type="STRING" id="1797457.A2160_01065"/>
<dbReference type="GO" id="GO:0046872">
    <property type="term" value="F:metal ion binding"/>
    <property type="evidence" value="ECO:0007669"/>
    <property type="project" value="InterPro"/>
</dbReference>
<dbReference type="GO" id="GO:0005524">
    <property type="term" value="F:ATP binding"/>
    <property type="evidence" value="ECO:0007669"/>
    <property type="project" value="UniProtKB-UniRule"/>
</dbReference>
<feature type="domain" description="ATP-grasp" evidence="2">
    <location>
        <begin position="55"/>
        <end position="311"/>
    </location>
</feature>
<dbReference type="InterPro" id="IPR011761">
    <property type="entry name" value="ATP-grasp"/>
</dbReference>
<evidence type="ECO:0000259" key="2">
    <source>
        <dbReference type="PROSITE" id="PS50975"/>
    </source>
</evidence>
<reference evidence="3 4" key="1">
    <citation type="journal article" date="2016" name="Nat. Commun.">
        <title>Thousands of microbial genomes shed light on interconnected biogeochemical processes in an aquifer system.</title>
        <authorList>
            <person name="Anantharaman K."/>
            <person name="Brown C.T."/>
            <person name="Hug L.A."/>
            <person name="Sharon I."/>
            <person name="Castelle C.J."/>
            <person name="Probst A.J."/>
            <person name="Thomas B.C."/>
            <person name="Singh A."/>
            <person name="Wilkins M.J."/>
            <person name="Karaoz U."/>
            <person name="Brodie E.L."/>
            <person name="Williams K.H."/>
            <person name="Hubbard S.S."/>
            <person name="Banfield J.F."/>
        </authorList>
    </citation>
    <scope>NUCLEOTIDE SEQUENCE [LARGE SCALE GENOMIC DNA]</scope>
</reference>
<accession>A0A1F5E3R5</accession>
<keyword evidence="1" id="KW-0547">Nucleotide-binding</keyword>
<sequence>MDALLKKGIKFEIISRRFNLLKIFYRKKYLFIKTTSFPVNNQPSCAIANNKFLTKKVLQSFNIPMPKSWLVRTRSQARELILEKKLYPCVLKPAQGAHGNHVYANIESFKEFNELLPLVFTKADGPNNVLVEEYISGREYRVLVVGDKVSAVMERIPAHVIGNGQSSIRQLIREFNQNPLVGKKYEKPLCRIIINGEVKRNLKKLGEKFISIPKKGEMVFLRQNSNISTGGIGKDATDVVCPLVKELAVQATKAIGMVISGVDIIYNEQSGKAYVLELNDTPGIDIHHYPVFGQPRQVADDIVDYLNEELHREDNIVRPGRYSSWSALPNLNLSSFQL</sequence>
<dbReference type="PROSITE" id="PS50975">
    <property type="entry name" value="ATP_GRASP"/>
    <property type="match status" value="1"/>
</dbReference>
<evidence type="ECO:0000313" key="4">
    <source>
        <dbReference type="Proteomes" id="UP000177006"/>
    </source>
</evidence>
<dbReference type="Proteomes" id="UP000177006">
    <property type="component" value="Unassembled WGS sequence"/>
</dbReference>
<dbReference type="PANTHER" id="PTHR21621:SF0">
    <property type="entry name" value="BETA-CITRYLGLUTAMATE SYNTHASE B-RELATED"/>
    <property type="match status" value="1"/>
</dbReference>
<dbReference type="InterPro" id="IPR003806">
    <property type="entry name" value="ATP-grasp_PylC-type"/>
</dbReference>
<dbReference type="Gene3D" id="3.30.470.20">
    <property type="entry name" value="ATP-grasp fold, B domain"/>
    <property type="match status" value="2"/>
</dbReference>
<gene>
    <name evidence="3" type="ORF">A2160_01065</name>
</gene>
<dbReference type="PANTHER" id="PTHR21621">
    <property type="entry name" value="RIBOSOMAL PROTEIN S6 MODIFICATION PROTEIN"/>
    <property type="match status" value="1"/>
</dbReference>
<evidence type="ECO:0000256" key="1">
    <source>
        <dbReference type="PROSITE-ProRule" id="PRU00409"/>
    </source>
</evidence>
<dbReference type="GO" id="GO:0018169">
    <property type="term" value="F:ribosomal S6-glutamic acid ligase activity"/>
    <property type="evidence" value="ECO:0007669"/>
    <property type="project" value="TreeGrafter"/>
</dbReference>
<proteinExistence type="predicted"/>
<organism evidence="3 4">
    <name type="scientific">Candidatus Beckwithbacteria bacterium RBG_13_42_9</name>
    <dbReference type="NCBI Taxonomy" id="1797457"/>
    <lineage>
        <taxon>Bacteria</taxon>
        <taxon>Candidatus Beckwithiibacteriota</taxon>
    </lineage>
</organism>
<dbReference type="GO" id="GO:0009432">
    <property type="term" value="P:SOS response"/>
    <property type="evidence" value="ECO:0007669"/>
    <property type="project" value="TreeGrafter"/>
</dbReference>
<dbReference type="Pfam" id="PF02655">
    <property type="entry name" value="ATP-grasp_3"/>
    <property type="match status" value="1"/>
</dbReference>
<evidence type="ECO:0000313" key="3">
    <source>
        <dbReference type="EMBL" id="OGD61941.1"/>
    </source>
</evidence>